<dbReference type="InterPro" id="IPR006139">
    <property type="entry name" value="D-isomer_2_OHA_DH_cat_dom"/>
</dbReference>
<evidence type="ECO:0000259" key="6">
    <source>
        <dbReference type="Pfam" id="PF02826"/>
    </source>
</evidence>
<gene>
    <name evidence="7" type="ORF">QTN47_01055</name>
</gene>
<dbReference type="EMBL" id="JAULBC010000001">
    <property type="protein sequence ID" value="MEX6686059.1"/>
    <property type="molecule type" value="Genomic_DNA"/>
</dbReference>
<dbReference type="Proteomes" id="UP001560573">
    <property type="component" value="Unassembled WGS sequence"/>
</dbReference>
<evidence type="ECO:0000256" key="3">
    <source>
        <dbReference type="ARBA" id="ARBA00023027"/>
    </source>
</evidence>
<organism evidence="7 8">
    <name type="scientific">Danxiaibacter flavus</name>
    <dbReference type="NCBI Taxonomy" id="3049108"/>
    <lineage>
        <taxon>Bacteria</taxon>
        <taxon>Pseudomonadati</taxon>
        <taxon>Bacteroidota</taxon>
        <taxon>Chitinophagia</taxon>
        <taxon>Chitinophagales</taxon>
        <taxon>Chitinophagaceae</taxon>
        <taxon>Danxiaibacter</taxon>
    </lineage>
</organism>
<dbReference type="InterPro" id="IPR036291">
    <property type="entry name" value="NAD(P)-bd_dom_sf"/>
</dbReference>
<dbReference type="InterPro" id="IPR006140">
    <property type="entry name" value="D-isomer_DH_NAD-bd"/>
</dbReference>
<dbReference type="PROSITE" id="PS00671">
    <property type="entry name" value="D_2_HYDROXYACID_DH_3"/>
    <property type="match status" value="1"/>
</dbReference>
<dbReference type="SUPFAM" id="SSF52283">
    <property type="entry name" value="Formate/glycerate dehydrogenase catalytic domain-like"/>
    <property type="match status" value="1"/>
</dbReference>
<name>A0ABV3ZCA4_9BACT</name>
<evidence type="ECO:0000256" key="2">
    <source>
        <dbReference type="ARBA" id="ARBA00023002"/>
    </source>
</evidence>
<dbReference type="InterPro" id="IPR050418">
    <property type="entry name" value="D-iso_2-hydroxyacid_DH_PdxB"/>
</dbReference>
<sequence>MKIVVLDGYTLNPGDLSWDGLKELGEIQIHDRSPKEQVLERSIDADILLTNKAIVSKEVIEQCKNLKYIGVLATGYNIVDIKAAKEKGIIVSNVPAYGTNSVAQLTFALLLEITNGAGLHSNAVKGGEWTNSADFSFWHQSLVELAGKTLGIVGLGTIGRAVAKIALAMEMKVIAHHKHPDRDKMEGVSFVSLEECFEQSDVVSLHCPLNDQNKGFVNASLLKKMKPSAILLNTSRGPLINEADLAEALNNNVISGAGLDVLSVEPPSLDNPLIGAKNCIITPHIAWATLEARKRLLNKAVENLKMFLEGKAQNQV</sequence>
<dbReference type="PANTHER" id="PTHR43761">
    <property type="entry name" value="D-ISOMER SPECIFIC 2-HYDROXYACID DEHYDROGENASE FAMILY PROTEIN (AFU_ORTHOLOGUE AFUA_1G13630)"/>
    <property type="match status" value="1"/>
</dbReference>
<evidence type="ECO:0000313" key="8">
    <source>
        <dbReference type="Proteomes" id="UP001560573"/>
    </source>
</evidence>
<dbReference type="CDD" id="cd12162">
    <property type="entry name" value="2-Hacid_dh_4"/>
    <property type="match status" value="1"/>
</dbReference>
<dbReference type="InterPro" id="IPR029753">
    <property type="entry name" value="D-isomer_DH_CS"/>
</dbReference>
<proteinExistence type="inferred from homology"/>
<evidence type="ECO:0000313" key="7">
    <source>
        <dbReference type="EMBL" id="MEX6686059.1"/>
    </source>
</evidence>
<dbReference type="RefSeq" id="WP_369327448.1">
    <property type="nucleotide sequence ID" value="NZ_JAULBC010000001.1"/>
</dbReference>
<protein>
    <submittedName>
        <fullName evidence="7">D-2-hydroxyacid dehydrogenase</fullName>
    </submittedName>
</protein>
<evidence type="ECO:0000259" key="5">
    <source>
        <dbReference type="Pfam" id="PF00389"/>
    </source>
</evidence>
<dbReference type="Pfam" id="PF00389">
    <property type="entry name" value="2-Hacid_dh"/>
    <property type="match status" value="1"/>
</dbReference>
<reference evidence="7 8" key="1">
    <citation type="submission" date="2023-07" db="EMBL/GenBank/DDBJ databases">
        <authorList>
            <person name="Lian W.-H."/>
        </authorList>
    </citation>
    <scope>NUCLEOTIDE SEQUENCE [LARGE SCALE GENOMIC DNA]</scope>
    <source>
        <strain evidence="7 8">SYSU DXS3180</strain>
    </source>
</reference>
<feature type="domain" description="D-isomer specific 2-hydroxyacid dehydrogenase NAD-binding" evidence="6">
    <location>
        <begin position="107"/>
        <end position="286"/>
    </location>
</feature>
<feature type="domain" description="D-isomer specific 2-hydroxyacid dehydrogenase catalytic" evidence="5">
    <location>
        <begin position="21"/>
        <end position="314"/>
    </location>
</feature>
<keyword evidence="8" id="KW-1185">Reference proteome</keyword>
<evidence type="ECO:0000256" key="4">
    <source>
        <dbReference type="RuleBase" id="RU003719"/>
    </source>
</evidence>
<keyword evidence="3" id="KW-0520">NAD</keyword>
<keyword evidence="2 4" id="KW-0560">Oxidoreductase</keyword>
<dbReference type="Pfam" id="PF02826">
    <property type="entry name" value="2-Hacid_dh_C"/>
    <property type="match status" value="1"/>
</dbReference>
<dbReference type="Gene3D" id="3.40.50.720">
    <property type="entry name" value="NAD(P)-binding Rossmann-like Domain"/>
    <property type="match status" value="2"/>
</dbReference>
<evidence type="ECO:0000256" key="1">
    <source>
        <dbReference type="ARBA" id="ARBA00005854"/>
    </source>
</evidence>
<comment type="caution">
    <text evidence="7">The sequence shown here is derived from an EMBL/GenBank/DDBJ whole genome shotgun (WGS) entry which is preliminary data.</text>
</comment>
<comment type="similarity">
    <text evidence="1 4">Belongs to the D-isomer specific 2-hydroxyacid dehydrogenase family.</text>
</comment>
<dbReference type="SUPFAM" id="SSF51735">
    <property type="entry name" value="NAD(P)-binding Rossmann-fold domains"/>
    <property type="match status" value="1"/>
</dbReference>
<dbReference type="PANTHER" id="PTHR43761:SF1">
    <property type="entry name" value="D-ISOMER SPECIFIC 2-HYDROXYACID DEHYDROGENASE CATALYTIC DOMAIN-CONTAINING PROTEIN-RELATED"/>
    <property type="match status" value="1"/>
</dbReference>
<accession>A0ABV3ZCA4</accession>